<keyword evidence="7 11" id="KW-0802">TPR repeat</keyword>
<dbReference type="Gene3D" id="3.30.40.10">
    <property type="entry name" value="Zinc/RING finger domain, C3HC4 (zinc finger)"/>
    <property type="match status" value="1"/>
</dbReference>
<sequence length="284" mass="32017">MAFELKDKGNQLYKAGDYAGAEEMFSQAIQKNPKEPTFFSNRSITRMKLENWAGVEQDARAAIDLYGAKNPASLKSRYYLAQALLELQRPQEAHEVATEAYQASLAAKNVQSENLSKTVLRAKQQLWAAKEAARVREMNGTLASVERLIEADLQRALEDLRGQLDRGEIGQIGFSEDQKALREDTEKTLQVLRETFAIASKGEVQERVVPDYLIDPITFEIMHDPVITPSGTSFERVAITKYVEQSKVDPITRVPMTADDLRPNYALKGVCEEFLEKNGWAVDW</sequence>
<accession>A0A1L9X1V7</accession>
<dbReference type="PROSITE" id="PS50005">
    <property type="entry name" value="TPR"/>
    <property type="match status" value="1"/>
</dbReference>
<dbReference type="SMART" id="SM00504">
    <property type="entry name" value="Ubox"/>
    <property type="match status" value="1"/>
</dbReference>
<dbReference type="Proteomes" id="UP000184546">
    <property type="component" value="Unassembled WGS sequence"/>
</dbReference>
<name>A0A1L9X1V7_ASPA1</name>
<evidence type="ECO:0000256" key="6">
    <source>
        <dbReference type="ARBA" id="ARBA00022786"/>
    </source>
</evidence>
<keyword evidence="5" id="KW-0677">Repeat</keyword>
<dbReference type="InterPro" id="IPR011990">
    <property type="entry name" value="TPR-like_helical_dom_sf"/>
</dbReference>
<feature type="repeat" description="TPR" evidence="11">
    <location>
        <begin position="2"/>
        <end position="35"/>
    </location>
</feature>
<dbReference type="RefSeq" id="XP_020058826.1">
    <property type="nucleotide sequence ID" value="XM_020204814.1"/>
</dbReference>
<evidence type="ECO:0000256" key="11">
    <source>
        <dbReference type="PROSITE-ProRule" id="PRU00339"/>
    </source>
</evidence>
<keyword evidence="8" id="KW-0697">Rotamase</keyword>
<evidence type="ECO:0000256" key="9">
    <source>
        <dbReference type="ARBA" id="ARBA00044534"/>
    </source>
</evidence>
<feature type="domain" description="U-box" evidence="12">
    <location>
        <begin position="208"/>
        <end position="281"/>
    </location>
</feature>
<evidence type="ECO:0000256" key="5">
    <source>
        <dbReference type="ARBA" id="ARBA00022737"/>
    </source>
</evidence>
<evidence type="ECO:0000256" key="1">
    <source>
        <dbReference type="ARBA" id="ARBA00000900"/>
    </source>
</evidence>
<evidence type="ECO:0000256" key="8">
    <source>
        <dbReference type="ARBA" id="ARBA00023110"/>
    </source>
</evidence>
<dbReference type="PANTHER" id="PTHR46803">
    <property type="entry name" value="E3 UBIQUITIN-PROTEIN LIGASE CHIP"/>
    <property type="match status" value="1"/>
</dbReference>
<dbReference type="GO" id="GO:0071218">
    <property type="term" value="P:cellular response to misfolded protein"/>
    <property type="evidence" value="ECO:0007669"/>
    <property type="project" value="TreeGrafter"/>
</dbReference>
<keyword evidence="6" id="KW-0833">Ubl conjugation pathway</keyword>
<evidence type="ECO:0000256" key="3">
    <source>
        <dbReference type="ARBA" id="ARBA00013194"/>
    </source>
</evidence>
<proteinExistence type="predicted"/>
<dbReference type="STRING" id="690307.A0A1L9X1V7"/>
<protein>
    <recommendedName>
        <fullName evidence="9">E3 ubiquitin-protein ligase CHIP</fullName>
        <ecNumber evidence="2">2.3.2.27</ecNumber>
        <ecNumber evidence="3">5.2.1.8</ecNumber>
    </recommendedName>
    <alternativeName>
        <fullName evidence="10">RING-type E3 ubiquitin transferase CHIP</fullName>
    </alternativeName>
</protein>
<organism evidence="13 14">
    <name type="scientific">Aspergillus aculeatus (strain ATCC 16872 / CBS 172.66 / WB 5094)</name>
    <dbReference type="NCBI Taxonomy" id="690307"/>
    <lineage>
        <taxon>Eukaryota</taxon>
        <taxon>Fungi</taxon>
        <taxon>Dikarya</taxon>
        <taxon>Ascomycota</taxon>
        <taxon>Pezizomycotina</taxon>
        <taxon>Eurotiomycetes</taxon>
        <taxon>Eurotiomycetidae</taxon>
        <taxon>Eurotiales</taxon>
        <taxon>Aspergillaceae</taxon>
        <taxon>Aspergillus</taxon>
        <taxon>Aspergillus subgen. Circumdati</taxon>
    </lineage>
</organism>
<dbReference type="GO" id="GO:0051087">
    <property type="term" value="F:protein-folding chaperone binding"/>
    <property type="evidence" value="ECO:0007669"/>
    <property type="project" value="TreeGrafter"/>
</dbReference>
<dbReference type="OrthoDB" id="629492at2759"/>
<dbReference type="PROSITE" id="PS51698">
    <property type="entry name" value="U_BOX"/>
    <property type="match status" value="1"/>
</dbReference>
<dbReference type="VEuPathDB" id="FungiDB:ASPACDRAFT_76883"/>
<dbReference type="InterPro" id="IPR019734">
    <property type="entry name" value="TPR_rpt"/>
</dbReference>
<evidence type="ECO:0000313" key="13">
    <source>
        <dbReference type="EMBL" id="OJK02487.1"/>
    </source>
</evidence>
<dbReference type="InterPro" id="IPR045202">
    <property type="entry name" value="CHIP_RING-Ubox"/>
</dbReference>
<dbReference type="SUPFAM" id="SSF57850">
    <property type="entry name" value="RING/U-box"/>
    <property type="match status" value="1"/>
</dbReference>
<keyword evidence="8" id="KW-0413">Isomerase</keyword>
<dbReference type="OMA" id="WAGVEHD"/>
<dbReference type="GO" id="GO:0061630">
    <property type="term" value="F:ubiquitin protein ligase activity"/>
    <property type="evidence" value="ECO:0007669"/>
    <property type="project" value="UniProtKB-EC"/>
</dbReference>
<dbReference type="GeneID" id="30978628"/>
<evidence type="ECO:0000256" key="2">
    <source>
        <dbReference type="ARBA" id="ARBA00012483"/>
    </source>
</evidence>
<dbReference type="GO" id="GO:0000209">
    <property type="term" value="P:protein polyubiquitination"/>
    <property type="evidence" value="ECO:0007669"/>
    <property type="project" value="TreeGrafter"/>
</dbReference>
<dbReference type="EC" id="5.2.1.8" evidence="3"/>
<dbReference type="Gene3D" id="1.25.40.10">
    <property type="entry name" value="Tetratricopeptide repeat domain"/>
    <property type="match status" value="1"/>
</dbReference>
<dbReference type="GO" id="GO:0006515">
    <property type="term" value="P:protein quality control for misfolded or incompletely synthesized proteins"/>
    <property type="evidence" value="ECO:0007669"/>
    <property type="project" value="TreeGrafter"/>
</dbReference>
<dbReference type="CDD" id="cd16654">
    <property type="entry name" value="RING-Ubox_CHIP"/>
    <property type="match status" value="1"/>
</dbReference>
<dbReference type="EC" id="2.3.2.27" evidence="2"/>
<evidence type="ECO:0000256" key="10">
    <source>
        <dbReference type="ARBA" id="ARBA00044543"/>
    </source>
</evidence>
<evidence type="ECO:0000256" key="7">
    <source>
        <dbReference type="ARBA" id="ARBA00022803"/>
    </source>
</evidence>
<dbReference type="PANTHER" id="PTHR46803:SF2">
    <property type="entry name" value="E3 UBIQUITIN-PROTEIN LIGASE CHIP"/>
    <property type="match status" value="1"/>
</dbReference>
<keyword evidence="14" id="KW-1185">Reference proteome</keyword>
<dbReference type="GO" id="GO:0043161">
    <property type="term" value="P:proteasome-mediated ubiquitin-dependent protein catabolic process"/>
    <property type="evidence" value="ECO:0007669"/>
    <property type="project" value="TreeGrafter"/>
</dbReference>
<dbReference type="GO" id="GO:0003755">
    <property type="term" value="F:peptidyl-prolyl cis-trans isomerase activity"/>
    <property type="evidence" value="ECO:0007669"/>
    <property type="project" value="UniProtKB-KW"/>
</dbReference>
<dbReference type="SUPFAM" id="SSF48452">
    <property type="entry name" value="TPR-like"/>
    <property type="match status" value="1"/>
</dbReference>
<dbReference type="InterPro" id="IPR003613">
    <property type="entry name" value="Ubox_domain"/>
</dbReference>
<reference evidence="14" key="1">
    <citation type="journal article" date="2017" name="Genome Biol.">
        <title>Comparative genomics reveals high biological diversity and specific adaptations in the industrially and medically important fungal genus Aspergillus.</title>
        <authorList>
            <person name="de Vries R.P."/>
            <person name="Riley R."/>
            <person name="Wiebenga A."/>
            <person name="Aguilar-Osorio G."/>
            <person name="Amillis S."/>
            <person name="Uchima C.A."/>
            <person name="Anderluh G."/>
            <person name="Asadollahi M."/>
            <person name="Askin M."/>
            <person name="Barry K."/>
            <person name="Battaglia E."/>
            <person name="Bayram O."/>
            <person name="Benocci T."/>
            <person name="Braus-Stromeyer S.A."/>
            <person name="Caldana C."/>
            <person name="Canovas D."/>
            <person name="Cerqueira G.C."/>
            <person name="Chen F."/>
            <person name="Chen W."/>
            <person name="Choi C."/>
            <person name="Clum A."/>
            <person name="Dos Santos R.A."/>
            <person name="Damasio A.R."/>
            <person name="Diallinas G."/>
            <person name="Emri T."/>
            <person name="Fekete E."/>
            <person name="Flipphi M."/>
            <person name="Freyberg S."/>
            <person name="Gallo A."/>
            <person name="Gournas C."/>
            <person name="Habgood R."/>
            <person name="Hainaut M."/>
            <person name="Harispe M.L."/>
            <person name="Henrissat B."/>
            <person name="Hilden K.S."/>
            <person name="Hope R."/>
            <person name="Hossain A."/>
            <person name="Karabika E."/>
            <person name="Karaffa L."/>
            <person name="Karanyi Z."/>
            <person name="Krasevec N."/>
            <person name="Kuo A."/>
            <person name="Kusch H."/>
            <person name="LaButti K."/>
            <person name="Lagendijk E.L."/>
            <person name="Lapidus A."/>
            <person name="Levasseur A."/>
            <person name="Lindquist E."/>
            <person name="Lipzen A."/>
            <person name="Logrieco A.F."/>
            <person name="MacCabe A."/>
            <person name="Maekelae M.R."/>
            <person name="Malavazi I."/>
            <person name="Melin P."/>
            <person name="Meyer V."/>
            <person name="Mielnichuk N."/>
            <person name="Miskei M."/>
            <person name="Molnar A.P."/>
            <person name="Mule G."/>
            <person name="Ngan C.Y."/>
            <person name="Orejas M."/>
            <person name="Orosz E."/>
            <person name="Ouedraogo J.P."/>
            <person name="Overkamp K.M."/>
            <person name="Park H.-S."/>
            <person name="Perrone G."/>
            <person name="Piumi F."/>
            <person name="Punt P.J."/>
            <person name="Ram A.F."/>
            <person name="Ramon A."/>
            <person name="Rauscher S."/>
            <person name="Record E."/>
            <person name="Riano-Pachon D.M."/>
            <person name="Robert V."/>
            <person name="Roehrig J."/>
            <person name="Ruller R."/>
            <person name="Salamov A."/>
            <person name="Salih N.S."/>
            <person name="Samson R.A."/>
            <person name="Sandor E."/>
            <person name="Sanguinetti M."/>
            <person name="Schuetze T."/>
            <person name="Sepcic K."/>
            <person name="Shelest E."/>
            <person name="Sherlock G."/>
            <person name="Sophianopoulou V."/>
            <person name="Squina F.M."/>
            <person name="Sun H."/>
            <person name="Susca A."/>
            <person name="Todd R.B."/>
            <person name="Tsang A."/>
            <person name="Unkles S.E."/>
            <person name="van de Wiele N."/>
            <person name="van Rossen-Uffink D."/>
            <person name="Oliveira J.V."/>
            <person name="Vesth T.C."/>
            <person name="Visser J."/>
            <person name="Yu J.-H."/>
            <person name="Zhou M."/>
            <person name="Andersen M.R."/>
            <person name="Archer D.B."/>
            <person name="Baker S.E."/>
            <person name="Benoit I."/>
            <person name="Brakhage A.A."/>
            <person name="Braus G.H."/>
            <person name="Fischer R."/>
            <person name="Frisvad J.C."/>
            <person name="Goldman G.H."/>
            <person name="Houbraken J."/>
            <person name="Oakley B."/>
            <person name="Pocsi I."/>
            <person name="Scazzocchio C."/>
            <person name="Seiboth B."/>
            <person name="vanKuyk P.A."/>
            <person name="Wortman J."/>
            <person name="Dyer P.S."/>
            <person name="Grigoriev I.V."/>
        </authorList>
    </citation>
    <scope>NUCLEOTIDE SEQUENCE [LARGE SCALE GENOMIC DNA]</scope>
    <source>
        <strain evidence="14">ATCC 16872 / CBS 172.66 / WB 5094</strain>
    </source>
</reference>
<evidence type="ECO:0000256" key="4">
    <source>
        <dbReference type="ARBA" id="ARBA00022679"/>
    </source>
</evidence>
<comment type="catalytic activity">
    <reaction evidence="1">
        <text>S-ubiquitinyl-[E2 ubiquitin-conjugating enzyme]-L-cysteine + [acceptor protein]-L-lysine = [E2 ubiquitin-conjugating enzyme]-L-cysteine + N(6)-ubiquitinyl-[acceptor protein]-L-lysine.</text>
        <dbReference type="EC" id="2.3.2.27"/>
    </reaction>
</comment>
<dbReference type="GO" id="GO:0005737">
    <property type="term" value="C:cytoplasm"/>
    <property type="evidence" value="ECO:0007669"/>
    <property type="project" value="TreeGrafter"/>
</dbReference>
<dbReference type="Pfam" id="PF04564">
    <property type="entry name" value="U-box"/>
    <property type="match status" value="1"/>
</dbReference>
<dbReference type="EMBL" id="KV878973">
    <property type="protein sequence ID" value="OJK02487.1"/>
    <property type="molecule type" value="Genomic_DNA"/>
</dbReference>
<keyword evidence="4" id="KW-0808">Transferase</keyword>
<evidence type="ECO:0000313" key="14">
    <source>
        <dbReference type="Proteomes" id="UP000184546"/>
    </source>
</evidence>
<gene>
    <name evidence="13" type="ORF">ASPACDRAFT_76883</name>
</gene>
<dbReference type="AlphaFoldDB" id="A0A1L9X1V7"/>
<dbReference type="InterPro" id="IPR013083">
    <property type="entry name" value="Znf_RING/FYVE/PHD"/>
</dbReference>
<dbReference type="GO" id="GO:0045862">
    <property type="term" value="P:positive regulation of proteolysis"/>
    <property type="evidence" value="ECO:0007669"/>
    <property type="project" value="TreeGrafter"/>
</dbReference>
<evidence type="ECO:0000259" key="12">
    <source>
        <dbReference type="PROSITE" id="PS51698"/>
    </source>
</evidence>